<comment type="similarity">
    <text evidence="2 4">Belongs to the AB hydrolase superfamily. Lipase family.</text>
</comment>
<reference evidence="7" key="2">
    <citation type="submission" date="2020-06" db="EMBL/GenBank/DDBJ databases">
        <authorList>
            <person name="Sheffer M."/>
        </authorList>
    </citation>
    <scope>NUCLEOTIDE SEQUENCE</scope>
</reference>
<dbReference type="Pfam" id="PF00151">
    <property type="entry name" value="Lipase"/>
    <property type="match status" value="2"/>
</dbReference>
<feature type="domain" description="Lipase" evidence="6">
    <location>
        <begin position="337"/>
        <end position="492"/>
    </location>
</feature>
<protein>
    <submittedName>
        <fullName evidence="7">Pancreatic triacylglycerol lipase like protein</fullName>
    </submittedName>
</protein>
<gene>
    <name evidence="7" type="ORF">HNY73_009893</name>
</gene>
<evidence type="ECO:0000256" key="1">
    <source>
        <dbReference type="ARBA" id="ARBA00004613"/>
    </source>
</evidence>
<dbReference type="GO" id="GO:0016042">
    <property type="term" value="P:lipid catabolic process"/>
    <property type="evidence" value="ECO:0007669"/>
    <property type="project" value="TreeGrafter"/>
</dbReference>
<evidence type="ECO:0000256" key="5">
    <source>
        <dbReference type="SAM" id="SignalP"/>
    </source>
</evidence>
<dbReference type="PANTHER" id="PTHR11610">
    <property type="entry name" value="LIPASE"/>
    <property type="match status" value="1"/>
</dbReference>
<evidence type="ECO:0000313" key="8">
    <source>
        <dbReference type="Proteomes" id="UP000807504"/>
    </source>
</evidence>
<dbReference type="GO" id="GO:0016298">
    <property type="term" value="F:lipase activity"/>
    <property type="evidence" value="ECO:0007669"/>
    <property type="project" value="InterPro"/>
</dbReference>
<keyword evidence="3" id="KW-0964">Secreted</keyword>
<dbReference type="AlphaFoldDB" id="A0A8T0FG19"/>
<accession>A0A8T0FG19</accession>
<comment type="caution">
    <text evidence="7">The sequence shown here is derived from an EMBL/GenBank/DDBJ whole genome shotgun (WGS) entry which is preliminary data.</text>
</comment>
<dbReference type="PRINTS" id="PR00821">
    <property type="entry name" value="TAGLIPASE"/>
</dbReference>
<feature type="domain" description="Lipase" evidence="6">
    <location>
        <begin position="163"/>
        <end position="291"/>
    </location>
</feature>
<organism evidence="7 8">
    <name type="scientific">Argiope bruennichi</name>
    <name type="common">Wasp spider</name>
    <name type="synonym">Aranea bruennichi</name>
    <dbReference type="NCBI Taxonomy" id="94029"/>
    <lineage>
        <taxon>Eukaryota</taxon>
        <taxon>Metazoa</taxon>
        <taxon>Ecdysozoa</taxon>
        <taxon>Arthropoda</taxon>
        <taxon>Chelicerata</taxon>
        <taxon>Arachnida</taxon>
        <taxon>Araneae</taxon>
        <taxon>Araneomorphae</taxon>
        <taxon>Entelegynae</taxon>
        <taxon>Araneoidea</taxon>
        <taxon>Araneidae</taxon>
        <taxon>Argiope</taxon>
    </lineage>
</organism>
<dbReference type="Gene3D" id="3.40.50.1820">
    <property type="entry name" value="alpha/beta hydrolase"/>
    <property type="match status" value="5"/>
</dbReference>
<dbReference type="Proteomes" id="UP000807504">
    <property type="component" value="Unassembled WGS sequence"/>
</dbReference>
<proteinExistence type="inferred from homology"/>
<evidence type="ECO:0000256" key="3">
    <source>
        <dbReference type="ARBA" id="ARBA00022525"/>
    </source>
</evidence>
<name>A0A8T0FG19_ARGBR</name>
<sequence>MERIVPGFLCLFAVSALLEAVKSEIAKRDVESFFTREKCIDGLGCFSAAAPFFNFLERPISLLPDDRESINTRFALYTRDFSRVPMNFSNLDNSLDYLDRSGFNPHISTKFIVPGYMSKVAPHWKMKRTGITPESVHIIGHSLGSHIAGYAGKRLRSLGRITGFGLVNSIAHFDFFPNGGHLQPGCPDMGSAVLSFLSHPTLDADGLHDLMCNHGRAIDLFISSIMNHHCVLNATQCDNWEKYMEGKCGDCGSNTGKLCVPLGIHSIQYAEHIHFDSSLNFYLNTTDREPYWDCKMERELKSKNISEEISDDDETCSKGSTSWLDFPAAFMQNSMDSMFSSWSKKSTGPTFLYFSRRNGQEPDYVTNANFTSWNLNEYDFDPKIKTIFIISGFKDSNAPWTRKLKDALILREDCNVFIVEYVQPSETYSDAFKNSPEIGKQVAIFIQNLRKSKHLDLQHVHIIGHSLGAQIAGFAGQEIKKAEKRSLGRVTGFGFSDTSGHFDFYPNGGQLQPGCLTSSQFLGKMNFSVTKSAFKYLFGKLEQMEKRVVDRMLCSHIRSYELFTASILNGGCKFHSVQCSGWKRYASGQCHGNDKVAMGYYADEYKDDVENVIPKKFYLETTANLPYCN</sequence>
<feature type="signal peptide" evidence="5">
    <location>
        <begin position="1"/>
        <end position="23"/>
    </location>
</feature>
<keyword evidence="5" id="KW-0732">Signal</keyword>
<feature type="chain" id="PRO_5035795714" evidence="5">
    <location>
        <begin position="24"/>
        <end position="629"/>
    </location>
</feature>
<dbReference type="InterPro" id="IPR000734">
    <property type="entry name" value="TAG_lipase"/>
</dbReference>
<comment type="subcellular location">
    <subcellularLocation>
        <location evidence="1">Secreted</location>
    </subcellularLocation>
</comment>
<evidence type="ECO:0000256" key="2">
    <source>
        <dbReference type="ARBA" id="ARBA00010701"/>
    </source>
</evidence>
<evidence type="ECO:0000259" key="6">
    <source>
        <dbReference type="Pfam" id="PF00151"/>
    </source>
</evidence>
<dbReference type="SUPFAM" id="SSF53474">
    <property type="entry name" value="alpha/beta-Hydrolases"/>
    <property type="match status" value="2"/>
</dbReference>
<dbReference type="InterPro" id="IPR029058">
    <property type="entry name" value="AB_hydrolase_fold"/>
</dbReference>
<dbReference type="EMBL" id="JABXBU010000015">
    <property type="protein sequence ID" value="KAF8788389.1"/>
    <property type="molecule type" value="Genomic_DNA"/>
</dbReference>
<dbReference type="GO" id="GO:0005615">
    <property type="term" value="C:extracellular space"/>
    <property type="evidence" value="ECO:0007669"/>
    <property type="project" value="TreeGrafter"/>
</dbReference>
<evidence type="ECO:0000256" key="4">
    <source>
        <dbReference type="RuleBase" id="RU004262"/>
    </source>
</evidence>
<dbReference type="InterPro" id="IPR013818">
    <property type="entry name" value="Lipase"/>
</dbReference>
<evidence type="ECO:0000313" key="7">
    <source>
        <dbReference type="EMBL" id="KAF8788389.1"/>
    </source>
</evidence>
<reference evidence="7" key="1">
    <citation type="journal article" date="2020" name="bioRxiv">
        <title>Chromosome-level reference genome of the European wasp spider Argiope bruennichi: a resource for studies on range expansion and evolutionary adaptation.</title>
        <authorList>
            <person name="Sheffer M.M."/>
            <person name="Hoppe A."/>
            <person name="Krehenwinkel H."/>
            <person name="Uhl G."/>
            <person name="Kuss A.W."/>
            <person name="Jensen L."/>
            <person name="Jensen C."/>
            <person name="Gillespie R.G."/>
            <person name="Hoff K.J."/>
            <person name="Prost S."/>
        </authorList>
    </citation>
    <scope>NUCLEOTIDE SEQUENCE</scope>
</reference>
<keyword evidence="8" id="KW-1185">Reference proteome</keyword>